<dbReference type="GO" id="GO:0006895">
    <property type="term" value="P:Golgi to endosome transport"/>
    <property type="evidence" value="ECO:0007669"/>
    <property type="project" value="Ensembl"/>
</dbReference>
<dbReference type="AlphaFoldDB" id="A0A8I3RQU5"/>
<keyword evidence="6 12" id="KW-0653">Protein transport</keyword>
<dbReference type="GO" id="GO:0005769">
    <property type="term" value="C:early endosome"/>
    <property type="evidence" value="ECO:0007669"/>
    <property type="project" value="UniProtKB-SubCell"/>
</dbReference>
<dbReference type="FunFam" id="2.60.40.1170:FF:000021">
    <property type="entry name" value="AP-4 complex subunit mu-1 isoform X1"/>
    <property type="match status" value="1"/>
</dbReference>
<dbReference type="OrthoDB" id="10259133at2759"/>
<dbReference type="GO" id="GO:0005802">
    <property type="term" value="C:trans-Golgi network"/>
    <property type="evidence" value="ECO:0000318"/>
    <property type="project" value="GO_Central"/>
</dbReference>
<dbReference type="PROSITE" id="PS00991">
    <property type="entry name" value="CLAT_ADAPTOR_M_2"/>
    <property type="match status" value="1"/>
</dbReference>
<keyword evidence="4 12" id="KW-0813">Transport</keyword>
<comment type="similarity">
    <text evidence="3 12">Belongs to the adaptor complexes medium subunit family.</text>
</comment>
<dbReference type="Pfam" id="PF00928">
    <property type="entry name" value="Adap_comp_sub"/>
    <property type="match status" value="2"/>
</dbReference>
<evidence type="ECO:0000256" key="4">
    <source>
        <dbReference type="ARBA" id="ARBA00022448"/>
    </source>
</evidence>
<evidence type="ECO:0000256" key="2">
    <source>
        <dbReference type="ARBA" id="ARBA00004412"/>
    </source>
</evidence>
<dbReference type="InterPro" id="IPR028565">
    <property type="entry name" value="MHD"/>
</dbReference>
<reference evidence="14" key="2">
    <citation type="submission" date="2025-08" db="UniProtKB">
        <authorList>
            <consortium name="Ensembl"/>
        </authorList>
    </citation>
    <scope>IDENTIFICATION</scope>
    <source>
        <strain evidence="14">Boxer</strain>
    </source>
</reference>
<dbReference type="GO" id="GO:0019904">
    <property type="term" value="F:protein domain specific binding"/>
    <property type="evidence" value="ECO:0007669"/>
    <property type="project" value="Ensembl"/>
</dbReference>
<sequence>MISQFFILSSKGDPLIYKDFRGDSGGRDVAELFYRKLTGLPGDESPVVMHHDDRHFIHIRHSGLYLVATTSENISPFSLLELLSRLATLLGDYCGSLSEGTISRNVALVYELLDEVLDYGYVQTTSMEMLRNFIQTEAVVSKPFSLFDLSSVGLFGAETQQSKVAPSTAASRPVLASRSDQSQKNEVFLDVVERLSVLIASNGSLLKVDVQGEIRLKSFLPSGSGEKSQGGAWDRQLLSAVYGGIWQPFLTFFPLTEMRIGLTEEFCVGKSELRGYGPGIRVDEVSFHSSVLLEEFESHRILRLQPPQGELTVMRYQLSDDLPSPLPFRLFPSVQWDRGSGRLQVYLKLRCDLPPKSQALNVRLHLPLPRGVVSLSQELSGPEQKAELGEGALRWDLPRVQGGSQLSGLFQMDVPGLPGPPGQGHSTTAPLGLGPASLSFELPRHTCSGLQVRFLRLAFRPCGSTSPHKWVRHLSHSDAYVIRI</sequence>
<dbReference type="GO" id="GO:0006622">
    <property type="term" value="P:protein targeting to lysosome"/>
    <property type="evidence" value="ECO:0007669"/>
    <property type="project" value="Ensembl"/>
</dbReference>
<dbReference type="FunCoup" id="A0A8I3RQU5">
    <property type="interactions" value="1747"/>
</dbReference>
<evidence type="ECO:0000256" key="11">
    <source>
        <dbReference type="ARBA" id="ARBA00046433"/>
    </source>
</evidence>
<dbReference type="InterPro" id="IPR018240">
    <property type="entry name" value="Clathrin_mu_CS"/>
</dbReference>
<evidence type="ECO:0000256" key="6">
    <source>
        <dbReference type="ARBA" id="ARBA00022927"/>
    </source>
</evidence>
<dbReference type="SUPFAM" id="SSF64356">
    <property type="entry name" value="SNARE-like"/>
    <property type="match status" value="1"/>
</dbReference>
<reference evidence="14" key="1">
    <citation type="submission" date="2020-03" db="EMBL/GenBank/DDBJ databases">
        <title>Long-read based genome assembly of a Labrador retriever dog.</title>
        <authorList>
            <person name="Eory L."/>
            <person name="Zhang W."/>
            <person name="Schoenebeck J."/>
        </authorList>
    </citation>
    <scope>NUCLEOTIDE SEQUENCE [LARGE SCALE GENOMIC DNA]</scope>
    <source>
        <strain evidence="14">Labrador retriever</strain>
    </source>
</reference>
<evidence type="ECO:0000256" key="1">
    <source>
        <dbReference type="ARBA" id="ARBA00004150"/>
    </source>
</evidence>
<evidence type="ECO:0000256" key="3">
    <source>
        <dbReference type="ARBA" id="ARBA00005324"/>
    </source>
</evidence>
<keyword evidence="7 12" id="KW-0333">Golgi apparatus</keyword>
<dbReference type="PROSITE" id="PS51072">
    <property type="entry name" value="MHD"/>
    <property type="match status" value="1"/>
</dbReference>
<feature type="domain" description="MHD" evidence="13">
    <location>
        <begin position="184"/>
        <end position="483"/>
    </location>
</feature>
<dbReference type="InterPro" id="IPR011012">
    <property type="entry name" value="Longin-like_dom_sf"/>
</dbReference>
<reference evidence="14" key="3">
    <citation type="submission" date="2025-09" db="UniProtKB">
        <authorList>
            <consortium name="Ensembl"/>
        </authorList>
    </citation>
    <scope>IDENTIFICATION</scope>
    <source>
        <strain evidence="14">Boxer</strain>
    </source>
</reference>
<comment type="function">
    <text evidence="10 12">Component of the adaptor protein complex 4 (AP-4). Adaptor protein complexes are vesicle coat components involved both in vesicle formation and cargo selection. They control the vesicular transport of proteins in different trafficking pathways. AP-4 forms a non clathrin-associated coat on vesicles departing the trans-Golgi network (TGN) and may be involved in the targeting of proteins from the trans-Golgi network (TGN) to the endosomal-lysosomal system. It is also involved in protein sorting to the basolateral membrane in epithelial cells and the proper asymmetric localization of somatodendritic proteins in neurons. Within AP-4, the mu-type subunit AP4M1 is directly involved in the recognition and binding of tyrosine-based sorting signals found in the cytoplasmic part of cargos. The adaptor protein complex 4 (AP-4) may also recognize other types of sorting signal.</text>
</comment>
<dbReference type="GO" id="GO:0005829">
    <property type="term" value="C:cytosol"/>
    <property type="evidence" value="ECO:0007669"/>
    <property type="project" value="GOC"/>
</dbReference>
<dbReference type="InterPro" id="IPR022775">
    <property type="entry name" value="AP_mu_sigma_su"/>
</dbReference>
<dbReference type="Gene3D" id="3.30.450.60">
    <property type="match status" value="1"/>
</dbReference>
<evidence type="ECO:0000256" key="9">
    <source>
        <dbReference type="ARBA" id="ARBA00041045"/>
    </source>
</evidence>
<dbReference type="Ensembl" id="ENSCAFT00845004666.1">
    <property type="protein sequence ID" value="ENSCAFP00845003727.1"/>
    <property type="gene ID" value="ENSCAFG00845002625.1"/>
</dbReference>
<dbReference type="InterPro" id="IPR036168">
    <property type="entry name" value="AP2_Mu_C_sf"/>
</dbReference>
<evidence type="ECO:0000256" key="12">
    <source>
        <dbReference type="PIRNR" id="PIRNR005992"/>
    </source>
</evidence>
<dbReference type="GO" id="GO:0090160">
    <property type="term" value="P:Golgi to lysosome transport"/>
    <property type="evidence" value="ECO:0000318"/>
    <property type="project" value="GO_Central"/>
</dbReference>
<dbReference type="CDD" id="cd09253">
    <property type="entry name" value="AP-4_Mu4_Cterm"/>
    <property type="match status" value="1"/>
</dbReference>
<evidence type="ECO:0000256" key="8">
    <source>
        <dbReference type="ARBA" id="ARBA00023136"/>
    </source>
</evidence>
<organism evidence="14 15">
    <name type="scientific">Canis lupus familiaris</name>
    <name type="common">Dog</name>
    <name type="synonym">Canis familiaris</name>
    <dbReference type="NCBI Taxonomy" id="9615"/>
    <lineage>
        <taxon>Eukaryota</taxon>
        <taxon>Metazoa</taxon>
        <taxon>Chordata</taxon>
        <taxon>Craniata</taxon>
        <taxon>Vertebrata</taxon>
        <taxon>Euteleostomi</taxon>
        <taxon>Mammalia</taxon>
        <taxon>Eutheria</taxon>
        <taxon>Laurasiatheria</taxon>
        <taxon>Carnivora</taxon>
        <taxon>Caniformia</taxon>
        <taxon>Canidae</taxon>
        <taxon>Canis</taxon>
    </lineage>
</organism>
<keyword evidence="15" id="KW-1185">Reference proteome</keyword>
<dbReference type="Gene3D" id="2.60.40.1170">
    <property type="entry name" value="Mu homology domain, subdomain B"/>
    <property type="match status" value="3"/>
</dbReference>
<name>A0A8I3RQU5_CANLF</name>
<dbReference type="InterPro" id="IPR001392">
    <property type="entry name" value="Clathrin_mu"/>
</dbReference>
<keyword evidence="8 12" id="KW-0472">Membrane</keyword>
<comment type="subunit">
    <text evidence="11">Adaptor protein complex 4 (AP-4) is a heterotetramer composed of two large adaptins (epsilon-type subunit AP4E1 and beta-type subunit AP4B1), a medium adaptin (mu-type subunit AP4M1) and a small adaptin (sigma-type AP4S1). Interacts with tyrosine-based sorting signals on the cytoplasmic tail of cargo proteins such as APP, ATG9A, LAMP2 and NAGPA. Interacts with the C-terminal domain of GRID2. Interacts with GRIA1 and GRIA2; the interaction is indirect via CACNG3. Interacts with CACNG3; CACNG3 associates GRIA1 and GRIA2 with the adaptor protein complex 4 (AP-4) to target them to the somatodendritic compartment of neurons. Interacts with HOOK1 and HOOK2; the interactions are direct, mediate the interaction between FTS-Hook-FHIP (FHF) complex and AP-4 and the perinuclear distribution of AP-4.</text>
</comment>
<gene>
    <name evidence="14" type="primary">AP4M1</name>
</gene>
<dbReference type="Proteomes" id="UP000805418">
    <property type="component" value="Chromosome 6"/>
</dbReference>
<proteinExistence type="inferred from homology"/>
<protein>
    <recommendedName>
        <fullName evidence="9 12">AP-4 complex subunit mu-1</fullName>
    </recommendedName>
</protein>
<dbReference type="InterPro" id="IPR050431">
    <property type="entry name" value="Adaptor_comp_med_subunit"/>
</dbReference>
<evidence type="ECO:0000313" key="15">
    <source>
        <dbReference type="Proteomes" id="UP000805418"/>
    </source>
</evidence>
<keyword evidence="5 12" id="KW-0967">Endosome</keyword>
<dbReference type="FunFam" id="3.30.450.60:FF:000018">
    <property type="entry name" value="AP-4 complex subunit mu-1 isoform X1"/>
    <property type="match status" value="1"/>
</dbReference>
<dbReference type="PANTHER" id="PTHR10529">
    <property type="entry name" value="AP COMPLEX SUBUNIT MU"/>
    <property type="match status" value="1"/>
</dbReference>
<dbReference type="GeneTree" id="ENSGT00940000159929"/>
<dbReference type="Reactome" id="R-CFA-432720">
    <property type="pathway name" value="Lysosome Vesicle Biogenesis"/>
</dbReference>
<dbReference type="GO" id="GO:0000045">
    <property type="term" value="P:autophagosome assembly"/>
    <property type="evidence" value="ECO:0007669"/>
    <property type="project" value="Ensembl"/>
</dbReference>
<comment type="subcellular location">
    <subcellularLocation>
        <location evidence="2 12">Early endosome</location>
    </subcellularLocation>
    <subcellularLocation>
        <location evidence="1 12">Golgi apparatus</location>
        <location evidence="1 12">trans-Golgi network membrane</location>
        <topology evidence="1 12">Peripheral membrane protein</topology>
    </subcellularLocation>
</comment>
<dbReference type="SUPFAM" id="SSF49447">
    <property type="entry name" value="Second domain of Mu2 adaptin subunit (ap50) of ap2 adaptor"/>
    <property type="match status" value="2"/>
</dbReference>
<evidence type="ECO:0000259" key="13">
    <source>
        <dbReference type="PROSITE" id="PS51072"/>
    </source>
</evidence>
<evidence type="ECO:0000256" key="10">
    <source>
        <dbReference type="ARBA" id="ARBA00045641"/>
    </source>
</evidence>
<evidence type="ECO:0000313" key="14">
    <source>
        <dbReference type="Ensembl" id="ENSCAFP00845003727.1"/>
    </source>
</evidence>
<dbReference type="CDD" id="cd14838">
    <property type="entry name" value="AP4_Mu_N"/>
    <property type="match status" value="1"/>
</dbReference>
<dbReference type="GO" id="GO:0006605">
    <property type="term" value="P:protein targeting"/>
    <property type="evidence" value="ECO:0000318"/>
    <property type="project" value="GO_Central"/>
</dbReference>
<dbReference type="Pfam" id="PF01217">
    <property type="entry name" value="Clat_adaptor_s"/>
    <property type="match status" value="1"/>
</dbReference>
<dbReference type="PIRSF" id="PIRSF005992">
    <property type="entry name" value="Clathrin_mu"/>
    <property type="match status" value="1"/>
</dbReference>
<dbReference type="GO" id="GO:0030131">
    <property type="term" value="C:clathrin adaptor complex"/>
    <property type="evidence" value="ECO:0007669"/>
    <property type="project" value="UniProtKB-UniRule"/>
</dbReference>
<evidence type="ECO:0000256" key="7">
    <source>
        <dbReference type="ARBA" id="ARBA00023034"/>
    </source>
</evidence>
<dbReference type="PRINTS" id="PR00314">
    <property type="entry name" value="CLATHRINADPT"/>
</dbReference>
<dbReference type="GO" id="GO:0031410">
    <property type="term" value="C:cytoplasmic vesicle"/>
    <property type="evidence" value="ECO:0000318"/>
    <property type="project" value="GO_Central"/>
</dbReference>
<evidence type="ECO:0000256" key="5">
    <source>
        <dbReference type="ARBA" id="ARBA00022753"/>
    </source>
</evidence>
<accession>A0A8I3RQU5</accession>
<dbReference type="GO" id="GO:0030124">
    <property type="term" value="C:AP-4 adaptor complex"/>
    <property type="evidence" value="ECO:0007669"/>
    <property type="project" value="Ensembl"/>
</dbReference>